<dbReference type="Proteomes" id="UP000033434">
    <property type="component" value="Unassembled WGS sequence"/>
</dbReference>
<protein>
    <recommendedName>
        <fullName evidence="4">DUF2970 domain-containing protein</fullName>
    </recommendedName>
</protein>
<name>A0A0F6A6J1_9GAMM</name>
<dbReference type="AlphaFoldDB" id="A0A0F6A6J1"/>
<evidence type="ECO:0000313" key="3">
    <source>
        <dbReference type="Proteomes" id="UP000033434"/>
    </source>
</evidence>
<evidence type="ECO:0000313" key="2">
    <source>
        <dbReference type="EMBL" id="KKE81059.1"/>
    </source>
</evidence>
<reference evidence="2 3" key="1">
    <citation type="journal article" date="2015" name="BMC Genomics">
        <title>Genome mining reveals unlocked bioactive potential of marine Gram-negative bacteria.</title>
        <authorList>
            <person name="Machado H."/>
            <person name="Sonnenschein E.C."/>
            <person name="Melchiorsen J."/>
            <person name="Gram L."/>
        </authorList>
    </citation>
    <scope>NUCLEOTIDE SEQUENCE [LARGE SCALE GENOMIC DNA]</scope>
    <source>
        <strain evidence="2 3">S4054</strain>
    </source>
</reference>
<gene>
    <name evidence="2" type="ORF">N479_03370</name>
</gene>
<organism evidence="2 3">
    <name type="scientific">Pseudoalteromonas luteoviolacea S4054</name>
    <dbReference type="NCBI Taxonomy" id="1129367"/>
    <lineage>
        <taxon>Bacteria</taxon>
        <taxon>Pseudomonadati</taxon>
        <taxon>Pseudomonadota</taxon>
        <taxon>Gammaproteobacteria</taxon>
        <taxon>Alteromonadales</taxon>
        <taxon>Pseudoalteromonadaceae</taxon>
        <taxon>Pseudoalteromonas</taxon>
    </lineage>
</organism>
<accession>A0A0F6A6J1</accession>
<evidence type="ECO:0000256" key="1">
    <source>
        <dbReference type="SAM" id="Phobius"/>
    </source>
</evidence>
<keyword evidence="1" id="KW-0812">Transmembrane</keyword>
<comment type="caution">
    <text evidence="2">The sequence shown here is derived from an EMBL/GenBank/DDBJ whole genome shotgun (WGS) entry which is preliminary data.</text>
</comment>
<feature type="transmembrane region" description="Helical" evidence="1">
    <location>
        <begin position="36"/>
        <end position="59"/>
    </location>
</feature>
<keyword evidence="1" id="KW-0472">Membrane</keyword>
<proteinExistence type="predicted"/>
<dbReference type="PATRIC" id="fig|1129367.4.peg.5085"/>
<keyword evidence="1" id="KW-1133">Transmembrane helix</keyword>
<dbReference type="Pfam" id="PF11174">
    <property type="entry name" value="DUF2970"/>
    <property type="match status" value="1"/>
</dbReference>
<evidence type="ECO:0008006" key="4">
    <source>
        <dbReference type="Google" id="ProtNLM"/>
    </source>
</evidence>
<dbReference type="InterPro" id="IPR021344">
    <property type="entry name" value="DUF2970"/>
</dbReference>
<sequence>MMTLLSIFQSVLAAMFGVQSNKKYHHDFKKTNFWPYAVVGTVFVILFVVGLIILVNSVISVSQSH</sequence>
<dbReference type="EMBL" id="AUXW01000198">
    <property type="protein sequence ID" value="KKE81059.1"/>
    <property type="molecule type" value="Genomic_DNA"/>
</dbReference>